<dbReference type="Proteomes" id="UP000838756">
    <property type="component" value="Unassembled WGS sequence"/>
</dbReference>
<proteinExistence type="predicted"/>
<comment type="caution">
    <text evidence="2">The sequence shown here is derived from an EMBL/GenBank/DDBJ whole genome shotgun (WGS) entry which is preliminary data.</text>
</comment>
<reference evidence="2" key="1">
    <citation type="submission" date="2022-03" db="EMBL/GenBank/DDBJ databases">
        <authorList>
            <person name="Lindestad O."/>
        </authorList>
    </citation>
    <scope>NUCLEOTIDE SEQUENCE</scope>
</reference>
<gene>
    <name evidence="2" type="primary">jg21789</name>
    <name evidence="2" type="ORF">PAEG_LOCUS3828</name>
</gene>
<keyword evidence="3" id="KW-1185">Reference proteome</keyword>
<protein>
    <submittedName>
        <fullName evidence="2">Jg21789 protein</fullName>
    </submittedName>
</protein>
<evidence type="ECO:0000313" key="3">
    <source>
        <dbReference type="Proteomes" id="UP000838756"/>
    </source>
</evidence>
<sequence length="67" mass="7205">TRRARAASAKVTSTMDKSVCPDRCSIQGHRPHHSCVQAAAANARSAQVREEPTQRPCSPDEFGGNLT</sequence>
<dbReference type="AlphaFoldDB" id="A0A8S4QK95"/>
<evidence type="ECO:0000313" key="2">
    <source>
        <dbReference type="EMBL" id="CAH2215742.1"/>
    </source>
</evidence>
<organism evidence="2 3">
    <name type="scientific">Pararge aegeria aegeria</name>
    <dbReference type="NCBI Taxonomy" id="348720"/>
    <lineage>
        <taxon>Eukaryota</taxon>
        <taxon>Metazoa</taxon>
        <taxon>Ecdysozoa</taxon>
        <taxon>Arthropoda</taxon>
        <taxon>Hexapoda</taxon>
        <taxon>Insecta</taxon>
        <taxon>Pterygota</taxon>
        <taxon>Neoptera</taxon>
        <taxon>Endopterygota</taxon>
        <taxon>Lepidoptera</taxon>
        <taxon>Glossata</taxon>
        <taxon>Ditrysia</taxon>
        <taxon>Papilionoidea</taxon>
        <taxon>Nymphalidae</taxon>
        <taxon>Satyrinae</taxon>
        <taxon>Satyrini</taxon>
        <taxon>Parargina</taxon>
        <taxon>Pararge</taxon>
    </lineage>
</organism>
<evidence type="ECO:0000256" key="1">
    <source>
        <dbReference type="SAM" id="MobiDB-lite"/>
    </source>
</evidence>
<name>A0A8S4QK95_9NEOP</name>
<feature type="region of interest" description="Disordered" evidence="1">
    <location>
        <begin position="44"/>
        <end position="67"/>
    </location>
</feature>
<accession>A0A8S4QK95</accession>
<dbReference type="EMBL" id="CAKXAJ010012634">
    <property type="protein sequence ID" value="CAH2215742.1"/>
    <property type="molecule type" value="Genomic_DNA"/>
</dbReference>
<feature type="non-terminal residue" evidence="2">
    <location>
        <position position="1"/>
    </location>
</feature>